<name>A0A4Z2E0V1_9TELE</name>
<evidence type="ECO:0000256" key="3">
    <source>
        <dbReference type="ARBA" id="ARBA00023043"/>
    </source>
</evidence>
<evidence type="ECO:0000256" key="4">
    <source>
        <dbReference type="PROSITE-ProRule" id="PRU00023"/>
    </source>
</evidence>
<accession>A0A4Z2E0V1</accession>
<keyword evidence="2" id="KW-0677">Repeat</keyword>
<dbReference type="GO" id="GO:0016567">
    <property type="term" value="P:protein ubiquitination"/>
    <property type="evidence" value="ECO:0007669"/>
    <property type="project" value="TreeGrafter"/>
</dbReference>
<evidence type="ECO:0000313" key="7">
    <source>
        <dbReference type="Proteomes" id="UP000314294"/>
    </source>
</evidence>
<dbReference type="Gene3D" id="1.25.40.20">
    <property type="entry name" value="Ankyrin repeat-containing domain"/>
    <property type="match status" value="1"/>
</dbReference>
<dbReference type="GO" id="GO:0045732">
    <property type="term" value="P:positive regulation of protein catabolic process"/>
    <property type="evidence" value="ECO:0007669"/>
    <property type="project" value="TreeGrafter"/>
</dbReference>
<reference evidence="6 7" key="1">
    <citation type="submission" date="2019-03" db="EMBL/GenBank/DDBJ databases">
        <title>First draft genome of Liparis tanakae, snailfish: a comprehensive survey of snailfish specific genes.</title>
        <authorList>
            <person name="Kim W."/>
            <person name="Song I."/>
            <person name="Jeong J.-H."/>
            <person name="Kim D."/>
            <person name="Kim S."/>
            <person name="Ryu S."/>
            <person name="Song J.Y."/>
            <person name="Lee S.K."/>
        </authorList>
    </citation>
    <scope>NUCLEOTIDE SEQUENCE [LARGE SCALE GENOMIC DNA]</scope>
    <source>
        <tissue evidence="6">Muscle</tissue>
    </source>
</reference>
<comment type="similarity">
    <text evidence="1">Belongs to the ankyrin SOCS box (ASB) family.</text>
</comment>
<evidence type="ECO:0000313" key="6">
    <source>
        <dbReference type="EMBL" id="TNN22120.1"/>
    </source>
</evidence>
<dbReference type="SUPFAM" id="SSF48403">
    <property type="entry name" value="Ankyrin repeat"/>
    <property type="match status" value="1"/>
</dbReference>
<sequence>MSAGHDAAAGEPPGPSGTAAFFSNPLMSDVESDWSPIHDAAYNGRLLTLQRLLAQGTRVNLSTLDRVSPLHAACCQGHAACAKLLVERGANVSPMKASLSLKLCGYHKVKEIPNEEDLFCVFL</sequence>
<evidence type="ECO:0000256" key="1">
    <source>
        <dbReference type="ARBA" id="ARBA00005949"/>
    </source>
</evidence>
<dbReference type="InterPro" id="IPR051573">
    <property type="entry name" value="Ankyrin-SOCS_box_domain"/>
</dbReference>
<organism evidence="6 7">
    <name type="scientific">Liparis tanakae</name>
    <name type="common">Tanaka's snailfish</name>
    <dbReference type="NCBI Taxonomy" id="230148"/>
    <lineage>
        <taxon>Eukaryota</taxon>
        <taxon>Metazoa</taxon>
        <taxon>Chordata</taxon>
        <taxon>Craniata</taxon>
        <taxon>Vertebrata</taxon>
        <taxon>Euteleostomi</taxon>
        <taxon>Actinopterygii</taxon>
        <taxon>Neopterygii</taxon>
        <taxon>Teleostei</taxon>
        <taxon>Neoteleostei</taxon>
        <taxon>Acanthomorphata</taxon>
        <taxon>Eupercaria</taxon>
        <taxon>Perciformes</taxon>
        <taxon>Cottioidei</taxon>
        <taxon>Cottales</taxon>
        <taxon>Liparidae</taxon>
        <taxon>Liparis</taxon>
    </lineage>
</organism>
<keyword evidence="3 4" id="KW-0040">ANK repeat</keyword>
<dbReference type="PROSITE" id="PS50088">
    <property type="entry name" value="ANK_REPEAT"/>
    <property type="match status" value="2"/>
</dbReference>
<evidence type="ECO:0000256" key="2">
    <source>
        <dbReference type="ARBA" id="ARBA00022737"/>
    </source>
</evidence>
<dbReference type="PROSITE" id="PS50297">
    <property type="entry name" value="ANK_REP_REGION"/>
    <property type="match status" value="1"/>
</dbReference>
<dbReference type="SMART" id="SM00248">
    <property type="entry name" value="ANK"/>
    <property type="match status" value="2"/>
</dbReference>
<feature type="repeat" description="ANK" evidence="4">
    <location>
        <begin position="32"/>
        <end position="64"/>
    </location>
</feature>
<dbReference type="PANTHER" id="PTHR24136:SF17">
    <property type="entry name" value="ANKYRIN REPEAT AND SOCS BOX PROTEIN 9"/>
    <property type="match status" value="1"/>
</dbReference>
<proteinExistence type="inferred from homology"/>
<dbReference type="PANTHER" id="PTHR24136">
    <property type="entry name" value="SOWAH (DROSOPHILA) HOMOLOG"/>
    <property type="match status" value="1"/>
</dbReference>
<dbReference type="InterPro" id="IPR036770">
    <property type="entry name" value="Ankyrin_rpt-contain_sf"/>
</dbReference>
<feature type="region of interest" description="Disordered" evidence="5">
    <location>
        <begin position="1"/>
        <end position="20"/>
    </location>
</feature>
<dbReference type="AlphaFoldDB" id="A0A4Z2E0V1"/>
<dbReference type="InterPro" id="IPR002110">
    <property type="entry name" value="Ankyrin_rpt"/>
</dbReference>
<feature type="repeat" description="ANK" evidence="4">
    <location>
        <begin position="65"/>
        <end position="97"/>
    </location>
</feature>
<dbReference type="OrthoDB" id="3246549at2759"/>
<dbReference type="EMBL" id="SRLO01024122">
    <property type="protein sequence ID" value="TNN22120.1"/>
    <property type="molecule type" value="Genomic_DNA"/>
</dbReference>
<dbReference type="Pfam" id="PF12796">
    <property type="entry name" value="Ank_2"/>
    <property type="match status" value="1"/>
</dbReference>
<protein>
    <submittedName>
        <fullName evidence="6">Ankyrin repeat and SOCS box protein 9</fullName>
    </submittedName>
</protein>
<evidence type="ECO:0000256" key="5">
    <source>
        <dbReference type="SAM" id="MobiDB-lite"/>
    </source>
</evidence>
<dbReference type="Proteomes" id="UP000314294">
    <property type="component" value="Unassembled WGS sequence"/>
</dbReference>
<keyword evidence="7" id="KW-1185">Reference proteome</keyword>
<comment type="caution">
    <text evidence="6">The sequence shown here is derived from an EMBL/GenBank/DDBJ whole genome shotgun (WGS) entry which is preliminary data.</text>
</comment>
<gene>
    <name evidence="6" type="primary">Asb9</name>
    <name evidence="6" type="ORF">EYF80_067767</name>
</gene>